<dbReference type="RefSeq" id="WP_179775055.1">
    <property type="nucleotide sequence ID" value="NZ_JACCFK010000001.1"/>
</dbReference>
<dbReference type="InterPro" id="IPR044135">
    <property type="entry name" value="Met-tRNA-FMT_C"/>
</dbReference>
<dbReference type="InterPro" id="IPR005793">
    <property type="entry name" value="Formyl_trans_C"/>
</dbReference>
<evidence type="ECO:0000256" key="4">
    <source>
        <dbReference type="ARBA" id="ARBA00022917"/>
    </source>
</evidence>
<comment type="caution">
    <text evidence="8">The sequence shown here is derived from an EMBL/GenBank/DDBJ whole genome shotgun (WGS) entry which is preliminary data.</text>
</comment>
<dbReference type="PANTHER" id="PTHR11138:SF5">
    <property type="entry name" value="METHIONYL-TRNA FORMYLTRANSFERASE, MITOCHONDRIAL"/>
    <property type="match status" value="1"/>
</dbReference>
<dbReference type="PANTHER" id="PTHR11138">
    <property type="entry name" value="METHIONYL-TRNA FORMYLTRANSFERASE"/>
    <property type="match status" value="1"/>
</dbReference>
<accession>A0A853B9M3</accession>
<protein>
    <recommendedName>
        <fullName evidence="2 5">Methionyl-tRNA formyltransferase</fullName>
        <ecNumber evidence="2 5">2.1.2.9</ecNumber>
    </recommendedName>
</protein>
<dbReference type="InterPro" id="IPR011034">
    <property type="entry name" value="Formyl_transferase-like_C_sf"/>
</dbReference>
<dbReference type="NCBIfam" id="TIGR00460">
    <property type="entry name" value="fmt"/>
    <property type="match status" value="1"/>
</dbReference>
<dbReference type="SUPFAM" id="SSF50486">
    <property type="entry name" value="FMT C-terminal domain-like"/>
    <property type="match status" value="1"/>
</dbReference>
<proteinExistence type="inferred from homology"/>
<evidence type="ECO:0000256" key="2">
    <source>
        <dbReference type="ARBA" id="ARBA00012261"/>
    </source>
</evidence>
<dbReference type="SUPFAM" id="SSF53328">
    <property type="entry name" value="Formyltransferase"/>
    <property type="match status" value="1"/>
</dbReference>
<evidence type="ECO:0000256" key="5">
    <source>
        <dbReference type="HAMAP-Rule" id="MF_00182"/>
    </source>
</evidence>
<evidence type="ECO:0000259" key="6">
    <source>
        <dbReference type="Pfam" id="PF00551"/>
    </source>
</evidence>
<dbReference type="HAMAP" id="MF_00182">
    <property type="entry name" value="Formyl_trans"/>
    <property type="match status" value="1"/>
</dbReference>
<dbReference type="InterPro" id="IPR002376">
    <property type="entry name" value="Formyl_transf_N"/>
</dbReference>
<dbReference type="InterPro" id="IPR036477">
    <property type="entry name" value="Formyl_transf_N_sf"/>
</dbReference>
<dbReference type="EMBL" id="JACCFK010000001">
    <property type="protein sequence ID" value="NYI91126.1"/>
    <property type="molecule type" value="Genomic_DNA"/>
</dbReference>
<comment type="function">
    <text evidence="5">Attaches a formyl group to the free amino group of methionyl-tRNA(fMet). The formyl group appears to play a dual role in the initiator identity of N-formylmethionyl-tRNA by promoting its recognition by IF2 and preventing the misappropriation of this tRNA by the elongation apparatus.</text>
</comment>
<dbReference type="Pfam" id="PF00551">
    <property type="entry name" value="Formyl_trans_N"/>
    <property type="match status" value="1"/>
</dbReference>
<comment type="catalytic activity">
    <reaction evidence="5">
        <text>L-methionyl-tRNA(fMet) + (6R)-10-formyltetrahydrofolate = N-formyl-L-methionyl-tRNA(fMet) + (6S)-5,6,7,8-tetrahydrofolate + H(+)</text>
        <dbReference type="Rhea" id="RHEA:24380"/>
        <dbReference type="Rhea" id="RHEA-COMP:9952"/>
        <dbReference type="Rhea" id="RHEA-COMP:9953"/>
        <dbReference type="ChEBI" id="CHEBI:15378"/>
        <dbReference type="ChEBI" id="CHEBI:57453"/>
        <dbReference type="ChEBI" id="CHEBI:78530"/>
        <dbReference type="ChEBI" id="CHEBI:78844"/>
        <dbReference type="ChEBI" id="CHEBI:195366"/>
        <dbReference type="EC" id="2.1.2.9"/>
    </reaction>
</comment>
<dbReference type="InterPro" id="IPR005794">
    <property type="entry name" value="Fmt"/>
</dbReference>
<evidence type="ECO:0000259" key="7">
    <source>
        <dbReference type="Pfam" id="PF02911"/>
    </source>
</evidence>
<feature type="binding site" evidence="5">
    <location>
        <begin position="110"/>
        <end position="113"/>
    </location>
    <ligand>
        <name>(6S)-5,6,7,8-tetrahydrofolate</name>
        <dbReference type="ChEBI" id="CHEBI:57453"/>
    </ligand>
</feature>
<dbReference type="Pfam" id="PF02911">
    <property type="entry name" value="Formyl_trans_C"/>
    <property type="match status" value="1"/>
</dbReference>
<feature type="domain" description="Formyl transferase N-terminal" evidence="6">
    <location>
        <begin position="2"/>
        <end position="179"/>
    </location>
</feature>
<comment type="similarity">
    <text evidence="1 5">Belongs to the Fmt family.</text>
</comment>
<dbReference type="GO" id="GO:0004479">
    <property type="term" value="F:methionyl-tRNA formyltransferase activity"/>
    <property type="evidence" value="ECO:0007669"/>
    <property type="project" value="UniProtKB-UniRule"/>
</dbReference>
<name>A0A853B9M3_9PSEU</name>
<dbReference type="AlphaFoldDB" id="A0A853B9M3"/>
<keyword evidence="4 5" id="KW-0648">Protein biosynthesis</keyword>
<organism evidence="8 9">
    <name type="scientific">Amycolatopsis endophytica</name>
    <dbReference type="NCBI Taxonomy" id="860233"/>
    <lineage>
        <taxon>Bacteria</taxon>
        <taxon>Bacillati</taxon>
        <taxon>Actinomycetota</taxon>
        <taxon>Actinomycetes</taxon>
        <taxon>Pseudonocardiales</taxon>
        <taxon>Pseudonocardiaceae</taxon>
        <taxon>Amycolatopsis</taxon>
    </lineage>
</organism>
<dbReference type="EC" id="2.1.2.9" evidence="2 5"/>
<evidence type="ECO:0000256" key="1">
    <source>
        <dbReference type="ARBA" id="ARBA00010699"/>
    </source>
</evidence>
<evidence type="ECO:0000313" key="9">
    <source>
        <dbReference type="Proteomes" id="UP000549616"/>
    </source>
</evidence>
<keyword evidence="9" id="KW-1185">Reference proteome</keyword>
<gene>
    <name evidence="5" type="primary">fmt</name>
    <name evidence="8" type="ORF">HNR02_004449</name>
</gene>
<dbReference type="Gene3D" id="3.40.50.12230">
    <property type="match status" value="1"/>
</dbReference>
<dbReference type="CDD" id="cd08704">
    <property type="entry name" value="Met_tRNA_FMT_C"/>
    <property type="match status" value="1"/>
</dbReference>
<dbReference type="GO" id="GO:0005829">
    <property type="term" value="C:cytosol"/>
    <property type="evidence" value="ECO:0007669"/>
    <property type="project" value="TreeGrafter"/>
</dbReference>
<evidence type="ECO:0000313" key="8">
    <source>
        <dbReference type="EMBL" id="NYI91126.1"/>
    </source>
</evidence>
<dbReference type="FunFam" id="3.40.50.12230:FF:000001">
    <property type="entry name" value="Methionyl-tRNA formyltransferase"/>
    <property type="match status" value="1"/>
</dbReference>
<evidence type="ECO:0000256" key="3">
    <source>
        <dbReference type="ARBA" id="ARBA00022679"/>
    </source>
</evidence>
<reference evidence="8 9" key="1">
    <citation type="submission" date="2020-07" db="EMBL/GenBank/DDBJ databases">
        <title>Sequencing the genomes of 1000 actinobacteria strains.</title>
        <authorList>
            <person name="Klenk H.-P."/>
        </authorList>
    </citation>
    <scope>NUCLEOTIDE SEQUENCE [LARGE SCALE GENOMIC DNA]</scope>
    <source>
        <strain evidence="8 9">DSM 104006</strain>
    </source>
</reference>
<dbReference type="CDD" id="cd08646">
    <property type="entry name" value="FMT_core_Met-tRNA-FMT_N"/>
    <property type="match status" value="1"/>
</dbReference>
<dbReference type="Proteomes" id="UP000549616">
    <property type="component" value="Unassembled WGS sequence"/>
</dbReference>
<keyword evidence="3 5" id="KW-0808">Transferase</keyword>
<sequence>MRLVFAGTPEPAVPSLRALLDSPRHEVVAVVTRPDAPAGRGRKLLRSPVGALADEHGIEVLTPAKAGDPDFLARLTELAPDACPVVAYGALLPQRALDIPRHGWINLHFSLLPAWRGAAPVQAAIRAGDEITGASTFRIVKELDAGPVFGVVTEKIAADDTAGVLLDRLAVSGARLLASTVNGIEDGEVRAVPQPADGVSYAPKVTVDDARVTFTDPAAAVDRLIRSVTPDPGAWTEFRGERFKLGPVTVVDEPALEPGELRVERKRVLAGTATKPVRLGEVQAQGKKRMAATDWARGTRIEQGERLS</sequence>
<feature type="domain" description="Formyl transferase C-terminal" evidence="7">
    <location>
        <begin position="204"/>
        <end position="299"/>
    </location>
</feature>
<dbReference type="InterPro" id="IPR041711">
    <property type="entry name" value="Met-tRNA-FMT_N"/>
</dbReference>